<dbReference type="Proteomes" id="UP001633002">
    <property type="component" value="Unassembled WGS sequence"/>
</dbReference>
<protein>
    <submittedName>
        <fullName evidence="3">Uncharacterized protein</fullName>
    </submittedName>
</protein>
<proteinExistence type="predicted"/>
<evidence type="ECO:0000313" key="3">
    <source>
        <dbReference type="EMBL" id="KAL3683405.1"/>
    </source>
</evidence>
<feature type="region of interest" description="Disordered" evidence="1">
    <location>
        <begin position="239"/>
        <end position="291"/>
    </location>
</feature>
<keyword evidence="4" id="KW-1185">Reference proteome</keyword>
<name>A0ABD3GZ25_9MARC</name>
<organism evidence="3 4">
    <name type="scientific">Riccia sorocarpa</name>
    <dbReference type="NCBI Taxonomy" id="122646"/>
    <lineage>
        <taxon>Eukaryota</taxon>
        <taxon>Viridiplantae</taxon>
        <taxon>Streptophyta</taxon>
        <taxon>Embryophyta</taxon>
        <taxon>Marchantiophyta</taxon>
        <taxon>Marchantiopsida</taxon>
        <taxon>Marchantiidae</taxon>
        <taxon>Marchantiales</taxon>
        <taxon>Ricciaceae</taxon>
        <taxon>Riccia</taxon>
    </lineage>
</organism>
<evidence type="ECO:0000313" key="4">
    <source>
        <dbReference type="Proteomes" id="UP001633002"/>
    </source>
</evidence>
<sequence>MLPPAGNTSSAANCLSEEFVSVSMREATGIGSILLCVYLLVRFTTLYVICRTGNAEERVAGRNVKPLCLRIRGWASTVIRGRKADIDAVGNLCFDLGSPLEPMKLKVAWRNVVRYVRTDLKEIAFPSSLPDPPSSKPKPRKLTLHEHLQVWRTAWNLYVQSWKTGTIDDEELAGKKKKPIEEKSSEDLSAVEELALAARAGGDRLKPALQRLYMTRAAAYRDALKSFVEGYREGIAEVMASDPFKGSKGSRPGRENPSPDDAAESGSPDSREHYARSSAKEPSKEDNAKAS</sequence>
<keyword evidence="2" id="KW-0812">Transmembrane</keyword>
<evidence type="ECO:0000256" key="1">
    <source>
        <dbReference type="SAM" id="MobiDB-lite"/>
    </source>
</evidence>
<feature type="compositionally biased region" description="Basic and acidic residues" evidence="1">
    <location>
        <begin position="269"/>
        <end position="291"/>
    </location>
</feature>
<evidence type="ECO:0000256" key="2">
    <source>
        <dbReference type="SAM" id="Phobius"/>
    </source>
</evidence>
<feature type="transmembrane region" description="Helical" evidence="2">
    <location>
        <begin position="29"/>
        <end position="49"/>
    </location>
</feature>
<keyword evidence="2" id="KW-0472">Membrane</keyword>
<keyword evidence="2" id="KW-1133">Transmembrane helix</keyword>
<gene>
    <name evidence="3" type="ORF">R1sor_001427</name>
</gene>
<dbReference type="AlphaFoldDB" id="A0ABD3GZ25"/>
<dbReference type="PANTHER" id="PTHR36064">
    <property type="entry name" value="EMBRYO DEFECTIVE 2735"/>
    <property type="match status" value="1"/>
</dbReference>
<dbReference type="EMBL" id="JBJQOH010000006">
    <property type="protein sequence ID" value="KAL3683405.1"/>
    <property type="molecule type" value="Genomic_DNA"/>
</dbReference>
<reference evidence="3 4" key="1">
    <citation type="submission" date="2024-09" db="EMBL/GenBank/DDBJ databases">
        <title>Chromosome-scale assembly of Riccia sorocarpa.</title>
        <authorList>
            <person name="Paukszto L."/>
        </authorList>
    </citation>
    <scope>NUCLEOTIDE SEQUENCE [LARGE SCALE GENOMIC DNA]</scope>
    <source>
        <strain evidence="3">LP-2024</strain>
        <tissue evidence="3">Aerial parts of the thallus</tissue>
    </source>
</reference>
<comment type="caution">
    <text evidence="3">The sequence shown here is derived from an EMBL/GenBank/DDBJ whole genome shotgun (WGS) entry which is preliminary data.</text>
</comment>
<accession>A0ABD3GZ25</accession>